<keyword evidence="2" id="KW-1185">Reference proteome</keyword>
<sequence length="100" mass="11886">MKDDDREAMIRESRACMSVKFHNNPKSMLFWSKCNQRKQHRSLSDAVNYLMWLVNEYKDWQGCVATAAIFDTRSDKGTSASNKMYQYERGRWELMENATF</sequence>
<gene>
    <name evidence="1" type="ORF">GBK04_25085</name>
</gene>
<evidence type="ECO:0000313" key="2">
    <source>
        <dbReference type="Proteomes" id="UP000479293"/>
    </source>
</evidence>
<proteinExistence type="predicted"/>
<reference evidence="1 2" key="1">
    <citation type="submission" date="2019-10" db="EMBL/GenBank/DDBJ databases">
        <title>Draft Genome Sequence of Cytophagaceae sp. SJW1-29.</title>
        <authorList>
            <person name="Choi A."/>
        </authorList>
    </citation>
    <scope>NUCLEOTIDE SEQUENCE [LARGE SCALE GENOMIC DNA]</scope>
    <source>
        <strain evidence="1 2">SJW1-29</strain>
    </source>
</reference>
<dbReference type="EMBL" id="WHLY01000002">
    <property type="protein sequence ID" value="MPR36523.1"/>
    <property type="molecule type" value="Genomic_DNA"/>
</dbReference>
<accession>A0A7C9BKY1</accession>
<comment type="caution">
    <text evidence="1">The sequence shown here is derived from an EMBL/GenBank/DDBJ whole genome shotgun (WGS) entry which is preliminary data.</text>
</comment>
<evidence type="ECO:0000313" key="1">
    <source>
        <dbReference type="EMBL" id="MPR36523.1"/>
    </source>
</evidence>
<dbReference type="Proteomes" id="UP000479293">
    <property type="component" value="Unassembled WGS sequence"/>
</dbReference>
<name>A0A7C9BKY1_9BACT</name>
<protein>
    <submittedName>
        <fullName evidence="1">Uncharacterized protein</fullName>
    </submittedName>
</protein>
<organism evidence="1 2">
    <name type="scientific">Salmonirosea aquatica</name>
    <dbReference type="NCBI Taxonomy" id="2654236"/>
    <lineage>
        <taxon>Bacteria</taxon>
        <taxon>Pseudomonadati</taxon>
        <taxon>Bacteroidota</taxon>
        <taxon>Cytophagia</taxon>
        <taxon>Cytophagales</taxon>
        <taxon>Spirosomataceae</taxon>
        <taxon>Salmonirosea</taxon>
    </lineage>
</organism>
<dbReference type="AlphaFoldDB" id="A0A7C9BKY1"/>